<accession>A0A481W1T5</accession>
<dbReference type="Proteomes" id="UP000293430">
    <property type="component" value="Segment"/>
</dbReference>
<sequence>MKTYLLFAAAAAGAAAILLAPNASADEGGTDAVYIGGTGTGYNLPVLGTGGDGASFAHTFVPNLDQLTNLDYDGSPVANPQASVPGALAAVKATDGPTVVIGLSKGAQVAHGVEAQDTRTDTRYVVVGDPDSDHGISRAFGLSPRQTVKTHDWDEVVAEYDGVGDMPDRPNALAFANAIAGWAFVHPNYGEGGVDDPLTHLGDATVTSSKNPNGTTYTKHLIPTAHLPLLKPLRDTELTLTHQSRISDALEAAIKPQIDKGYSRNDTKGGNKVEPSTKASDTSKPKSDNDTKTEPAKADTDKE</sequence>
<keyword evidence="3" id="KW-0378">Hydrolase</keyword>
<dbReference type="GO" id="GO:0016787">
    <property type="term" value="F:hydrolase activity"/>
    <property type="evidence" value="ECO:0007669"/>
    <property type="project" value="UniProtKB-KW"/>
</dbReference>
<dbReference type="RefSeq" id="YP_010061601.1">
    <property type="nucleotide sequence ID" value="NC_054784.1"/>
</dbReference>
<name>A0A481W1T5_9CAUD</name>
<reference evidence="3 4" key="1">
    <citation type="submission" date="2019-02" db="EMBL/GenBank/DDBJ databases">
        <authorList>
            <person name="Liuzzo S."/>
            <person name="Smith M.A."/>
            <person name="Garlena R.A."/>
            <person name="Russell D.A."/>
            <person name="Pope W.H."/>
            <person name="Jacobs-Sera D."/>
            <person name="Hatfull G.F."/>
        </authorList>
    </citation>
    <scope>NUCLEOTIDE SEQUENCE [LARGE SCALE GENOMIC DNA]</scope>
</reference>
<protein>
    <submittedName>
        <fullName evidence="3">Hydrolase</fullName>
    </submittedName>
</protein>
<feature type="compositionally biased region" description="Basic and acidic residues" evidence="1">
    <location>
        <begin position="281"/>
        <end position="303"/>
    </location>
</feature>
<evidence type="ECO:0000313" key="3">
    <source>
        <dbReference type="EMBL" id="QBJ00263.1"/>
    </source>
</evidence>
<dbReference type="EMBL" id="MK524530">
    <property type="protein sequence ID" value="QBJ00263.1"/>
    <property type="molecule type" value="Genomic_DNA"/>
</dbReference>
<gene>
    <name evidence="3" type="primary">75</name>
    <name evidence="3" type="ORF">SEA_PHARAOH_75</name>
</gene>
<evidence type="ECO:0000256" key="1">
    <source>
        <dbReference type="SAM" id="MobiDB-lite"/>
    </source>
</evidence>
<feature type="region of interest" description="Disordered" evidence="1">
    <location>
        <begin position="257"/>
        <end position="303"/>
    </location>
</feature>
<dbReference type="InterPro" id="IPR013228">
    <property type="entry name" value="PE-PPE_C"/>
</dbReference>
<keyword evidence="4" id="KW-1185">Reference proteome</keyword>
<evidence type="ECO:0000259" key="2">
    <source>
        <dbReference type="Pfam" id="PF08237"/>
    </source>
</evidence>
<feature type="domain" description="PE-PPE" evidence="2">
    <location>
        <begin position="60"/>
        <end position="263"/>
    </location>
</feature>
<evidence type="ECO:0000313" key="4">
    <source>
        <dbReference type="Proteomes" id="UP000293430"/>
    </source>
</evidence>
<proteinExistence type="predicted"/>
<dbReference type="Pfam" id="PF08237">
    <property type="entry name" value="PE-PPE"/>
    <property type="match status" value="1"/>
</dbReference>
<dbReference type="KEGG" id="vg:64871220"/>
<feature type="compositionally biased region" description="Basic and acidic residues" evidence="1">
    <location>
        <begin position="257"/>
        <end position="271"/>
    </location>
</feature>
<organism evidence="3 4">
    <name type="scientific">Mycobacterium phage Pharaoh</name>
    <dbReference type="NCBI Taxonomy" id="2530140"/>
    <lineage>
        <taxon>Viruses</taxon>
        <taxon>Duplodnaviria</taxon>
        <taxon>Heunggongvirae</taxon>
        <taxon>Uroviricota</taxon>
        <taxon>Caudoviricetes</taxon>
        <taxon>Pharaohvirus</taxon>
        <taxon>Pharaohvirus pharaoh</taxon>
    </lineage>
</organism>
<dbReference type="GeneID" id="64871220"/>